<dbReference type="EMBL" id="FMZM01000015">
    <property type="protein sequence ID" value="SDE13996.1"/>
    <property type="molecule type" value="Genomic_DNA"/>
</dbReference>
<evidence type="ECO:0000313" key="2">
    <source>
        <dbReference type="EMBL" id="SDE13996.1"/>
    </source>
</evidence>
<dbReference type="Pfam" id="PF00440">
    <property type="entry name" value="TetR_N"/>
    <property type="match status" value="1"/>
</dbReference>
<dbReference type="OrthoDB" id="5242520at2"/>
<dbReference type="InterPro" id="IPR049397">
    <property type="entry name" value="EthR_C"/>
</dbReference>
<dbReference type="InterPro" id="IPR001647">
    <property type="entry name" value="HTH_TetR"/>
</dbReference>
<gene>
    <name evidence="2" type="ORF">SAMN05421872_115115</name>
</gene>
<dbReference type="Gene3D" id="1.10.10.60">
    <property type="entry name" value="Homeodomain-like"/>
    <property type="match status" value="1"/>
</dbReference>
<sequence>MTVTRGDRRRTALLAALDEHLRDAGPGARLEDINVADLSRRAGVTRSAFYFYFDNKAAAVAALMDEMYDEAWGAADLLGGDGSMRDRTAAAIRRVFEGWGQRPHVYRAMLEARATSPAARERWDAHIASFVEVVAAVIDAERVARQETGGPPALAIATALLDVNDRTLERLVRAPDRADDGTEDGFDWETHVDAVVHLWLSTIYGSTR</sequence>
<organism evidence="2 3">
    <name type="scientific">Nocardioides lianchengensis</name>
    <dbReference type="NCBI Taxonomy" id="1045774"/>
    <lineage>
        <taxon>Bacteria</taxon>
        <taxon>Bacillati</taxon>
        <taxon>Actinomycetota</taxon>
        <taxon>Actinomycetes</taxon>
        <taxon>Propionibacteriales</taxon>
        <taxon>Nocardioidaceae</taxon>
        <taxon>Nocardioides</taxon>
    </lineage>
</organism>
<accession>A0A1G7AJF2</accession>
<protein>
    <submittedName>
        <fullName evidence="2">DNA-binding transcriptional regulator, AcrR family</fullName>
    </submittedName>
</protein>
<evidence type="ECO:0000313" key="3">
    <source>
        <dbReference type="Proteomes" id="UP000199034"/>
    </source>
</evidence>
<dbReference type="Pfam" id="PF21313">
    <property type="entry name" value="EthR_C"/>
    <property type="match status" value="1"/>
</dbReference>
<dbReference type="AlphaFoldDB" id="A0A1G7AJF2"/>
<evidence type="ECO:0000256" key="1">
    <source>
        <dbReference type="ARBA" id="ARBA00023125"/>
    </source>
</evidence>
<dbReference type="RefSeq" id="WP_090860613.1">
    <property type="nucleotide sequence ID" value="NZ_FMZM01000015.1"/>
</dbReference>
<name>A0A1G7AJF2_9ACTN</name>
<dbReference type="InterPro" id="IPR009057">
    <property type="entry name" value="Homeodomain-like_sf"/>
</dbReference>
<proteinExistence type="predicted"/>
<dbReference type="Gene3D" id="1.10.357.10">
    <property type="entry name" value="Tetracycline Repressor, domain 2"/>
    <property type="match status" value="1"/>
</dbReference>
<dbReference type="Proteomes" id="UP000199034">
    <property type="component" value="Unassembled WGS sequence"/>
</dbReference>
<keyword evidence="3" id="KW-1185">Reference proteome</keyword>
<dbReference type="SUPFAM" id="SSF48498">
    <property type="entry name" value="Tetracyclin repressor-like, C-terminal domain"/>
    <property type="match status" value="1"/>
</dbReference>
<dbReference type="GO" id="GO:0003677">
    <property type="term" value="F:DNA binding"/>
    <property type="evidence" value="ECO:0007669"/>
    <property type="project" value="UniProtKB-UniRule"/>
</dbReference>
<dbReference type="PROSITE" id="PS50977">
    <property type="entry name" value="HTH_TETR_2"/>
    <property type="match status" value="1"/>
</dbReference>
<reference evidence="2 3" key="1">
    <citation type="submission" date="2016-10" db="EMBL/GenBank/DDBJ databases">
        <authorList>
            <person name="de Groot N.N."/>
        </authorList>
    </citation>
    <scope>NUCLEOTIDE SEQUENCE [LARGE SCALE GENOMIC DNA]</scope>
    <source>
        <strain evidence="2 3">CGMCC 4.6858</strain>
    </source>
</reference>
<dbReference type="InterPro" id="IPR036271">
    <property type="entry name" value="Tet_transcr_reg_TetR-rel_C_sf"/>
</dbReference>
<dbReference type="SUPFAM" id="SSF46689">
    <property type="entry name" value="Homeodomain-like"/>
    <property type="match status" value="1"/>
</dbReference>
<dbReference type="STRING" id="1045774.SAMN05421872_115115"/>
<keyword evidence="1 2" id="KW-0238">DNA-binding</keyword>